<name>A0ABS4G3X2_9CLOT</name>
<proteinExistence type="inferred from homology"/>
<dbReference type="Proteomes" id="UP001519271">
    <property type="component" value="Unassembled WGS sequence"/>
</dbReference>
<keyword evidence="5 7" id="KW-1133">Transmembrane helix</keyword>
<keyword evidence="4 7" id="KW-0812">Transmembrane</keyword>
<comment type="similarity">
    <text evidence="2">Belongs to the MgtC/SapB family.</text>
</comment>
<gene>
    <name evidence="9" type="ORF">J2Z34_001659</name>
</gene>
<evidence type="ECO:0000313" key="10">
    <source>
        <dbReference type="Proteomes" id="UP001519271"/>
    </source>
</evidence>
<dbReference type="PRINTS" id="PR01837">
    <property type="entry name" value="MGTCSAPBPROT"/>
</dbReference>
<evidence type="ECO:0000256" key="4">
    <source>
        <dbReference type="ARBA" id="ARBA00022692"/>
    </source>
</evidence>
<evidence type="ECO:0000256" key="3">
    <source>
        <dbReference type="ARBA" id="ARBA00022475"/>
    </source>
</evidence>
<feature type="transmembrane region" description="Helical" evidence="7">
    <location>
        <begin position="75"/>
        <end position="97"/>
    </location>
</feature>
<dbReference type="EMBL" id="JAGGKC010000011">
    <property type="protein sequence ID" value="MBP1919172.1"/>
    <property type="molecule type" value="Genomic_DNA"/>
</dbReference>
<accession>A0ABS4G3X2</accession>
<organism evidence="9 10">
    <name type="scientific">Youngiibacter multivorans</name>
    <dbReference type="NCBI Taxonomy" id="937251"/>
    <lineage>
        <taxon>Bacteria</taxon>
        <taxon>Bacillati</taxon>
        <taxon>Bacillota</taxon>
        <taxon>Clostridia</taxon>
        <taxon>Eubacteriales</taxon>
        <taxon>Clostridiaceae</taxon>
        <taxon>Youngiibacter</taxon>
    </lineage>
</organism>
<comment type="caution">
    <text evidence="9">The sequence shown here is derived from an EMBL/GenBank/DDBJ whole genome shotgun (WGS) entry which is preliminary data.</text>
</comment>
<protein>
    <submittedName>
        <fullName evidence="9">Mg2+ transporter-C (MgtC) family protein</fullName>
    </submittedName>
</protein>
<keyword evidence="3" id="KW-1003">Cell membrane</keyword>
<evidence type="ECO:0000256" key="5">
    <source>
        <dbReference type="ARBA" id="ARBA00022989"/>
    </source>
</evidence>
<comment type="subcellular location">
    <subcellularLocation>
        <location evidence="1">Cell membrane</location>
        <topology evidence="1">Multi-pass membrane protein</topology>
    </subcellularLocation>
</comment>
<evidence type="ECO:0000256" key="2">
    <source>
        <dbReference type="ARBA" id="ARBA00009298"/>
    </source>
</evidence>
<dbReference type="PANTHER" id="PTHR33778">
    <property type="entry name" value="PROTEIN MGTC"/>
    <property type="match status" value="1"/>
</dbReference>
<evidence type="ECO:0000256" key="6">
    <source>
        <dbReference type="ARBA" id="ARBA00023136"/>
    </source>
</evidence>
<dbReference type="RefSeq" id="WP_209459372.1">
    <property type="nucleotide sequence ID" value="NZ_JAGGKC010000011.1"/>
</dbReference>
<evidence type="ECO:0000259" key="8">
    <source>
        <dbReference type="Pfam" id="PF02308"/>
    </source>
</evidence>
<keyword evidence="10" id="KW-1185">Reference proteome</keyword>
<evidence type="ECO:0000313" key="9">
    <source>
        <dbReference type="EMBL" id="MBP1919172.1"/>
    </source>
</evidence>
<feature type="domain" description="MgtC/SapB/SrpB/YhiD N-terminal" evidence="8">
    <location>
        <begin position="10"/>
        <end position="147"/>
    </location>
</feature>
<dbReference type="InterPro" id="IPR003416">
    <property type="entry name" value="MgtC/SapB/SrpB/YhiD_fam"/>
</dbReference>
<keyword evidence="6 7" id="KW-0472">Membrane</keyword>
<dbReference type="Pfam" id="PF02308">
    <property type="entry name" value="MgtC"/>
    <property type="match status" value="1"/>
</dbReference>
<feature type="transmembrane region" description="Helical" evidence="7">
    <location>
        <begin position="37"/>
        <end position="54"/>
    </location>
</feature>
<feature type="transmembrane region" description="Helical" evidence="7">
    <location>
        <begin position="109"/>
        <end position="142"/>
    </location>
</feature>
<evidence type="ECO:0000256" key="1">
    <source>
        <dbReference type="ARBA" id="ARBA00004651"/>
    </source>
</evidence>
<dbReference type="PANTHER" id="PTHR33778:SF1">
    <property type="entry name" value="MAGNESIUM TRANSPORTER YHID-RELATED"/>
    <property type="match status" value="1"/>
</dbReference>
<reference evidence="9 10" key="1">
    <citation type="submission" date="2021-03" db="EMBL/GenBank/DDBJ databases">
        <title>Genomic Encyclopedia of Type Strains, Phase IV (KMG-IV): sequencing the most valuable type-strain genomes for metagenomic binning, comparative biology and taxonomic classification.</title>
        <authorList>
            <person name="Goeker M."/>
        </authorList>
    </citation>
    <scope>NUCLEOTIDE SEQUENCE [LARGE SCALE GENOMIC DNA]</scope>
    <source>
        <strain evidence="9 10">DSM 6139</strain>
    </source>
</reference>
<dbReference type="InterPro" id="IPR049177">
    <property type="entry name" value="MgtC_SapB_SrpB_YhiD_N"/>
</dbReference>
<evidence type="ECO:0000256" key="7">
    <source>
        <dbReference type="SAM" id="Phobius"/>
    </source>
</evidence>
<sequence length="236" mass="25017">MTTLTVLTRLSIALILGGAIGYEREYRNRPAGFRTHMLVSLGAASVSLLQISMLEEAGRLIAQNPALAEAVKLDVGRLGAAVISGIGFLGAGTIFLTRNYIKGLTTAASLWLVAVSGLSVGMGYYAVGIGTSLLALTVLLALGRLQEVMFKKTGVITIEISYDGNQSTLAAIEAYLSRIGAKVLDLEHLESGKDGNGICLFTLDLRSSADKETFIKGILENKGVFSSRIIKGYESQ</sequence>